<feature type="active site" description="Charge relay system" evidence="4">
    <location>
        <position position="368"/>
    </location>
</feature>
<dbReference type="GO" id="GO:0004252">
    <property type="term" value="F:serine-type endopeptidase activity"/>
    <property type="evidence" value="ECO:0007669"/>
    <property type="project" value="UniProtKB-UniRule"/>
</dbReference>
<keyword evidence="5" id="KW-0732">Signal</keyword>
<feature type="signal peptide" evidence="5">
    <location>
        <begin position="1"/>
        <end position="23"/>
    </location>
</feature>
<keyword evidence="1 4" id="KW-0645">Protease</keyword>
<evidence type="ECO:0000259" key="6">
    <source>
        <dbReference type="PROSITE" id="PS51695"/>
    </source>
</evidence>
<dbReference type="Pfam" id="PF00082">
    <property type="entry name" value="Peptidase_S8"/>
    <property type="match status" value="1"/>
</dbReference>
<comment type="caution">
    <text evidence="4">Lacks conserved residue(s) required for the propagation of feature annotation.</text>
</comment>
<evidence type="ECO:0000256" key="3">
    <source>
        <dbReference type="ARBA" id="ARBA00022825"/>
    </source>
</evidence>
<keyword evidence="3 4" id="KW-0720">Serine protease</keyword>
<name>A0A6B8KKD4_9HYPH</name>
<sequence length="455" mass="46119">MNNRKYSFGVCLAVTLAASGAAAADAIPAGLTEIKTPTGATLYAGQPNANGFRIARPQSNFAAPGQYRTHMQVLIPPGGYNLNPKPAGQPATNALGETPASIACIYRLVPVASGCNPNVVTTNVTGGSRAIGIVDAYNYATALSDLTTYSNFFGLPAPDLRVIYGTGNPANGCVSGPVPPTVTTNSWDGEAALDIEMAHALAPNATIYLVLANSPSNTDMAIALQVATACVQAAGGGEISMSFGSPEFAGETAADIGFTAPNVAFFASAGDTPGVEYPSASPNVFGVGGTTVVRDQNTGAFESEIAWISTGGGPSAYEPTPSYQSGLAALLGGARGVPDLAAIADPNTGVWIYNTPTFNGWTIIGGTSAAAPIVAGIVNRASFFWGSSPAGLANIYNLAAQSRLSSYVTDVNSGVCGPKGAANGAGAGYDPAWIEATYKTSWDWCTGWGSPHGSH</sequence>
<dbReference type="RefSeq" id="WP_136497184.1">
    <property type="nucleotide sequence ID" value="NZ_CP046052.1"/>
</dbReference>
<dbReference type="InterPro" id="IPR030400">
    <property type="entry name" value="Sedolisin_dom"/>
</dbReference>
<dbReference type="PROSITE" id="PS00138">
    <property type="entry name" value="SUBTILASE_SER"/>
    <property type="match status" value="1"/>
</dbReference>
<proteinExistence type="predicted"/>
<feature type="active site" description="Charge relay system" evidence="4">
    <location>
        <position position="194"/>
    </location>
</feature>
<keyword evidence="2 4" id="KW-0378">Hydrolase</keyword>
<evidence type="ECO:0000256" key="2">
    <source>
        <dbReference type="ARBA" id="ARBA00022801"/>
    </source>
</evidence>
<evidence type="ECO:0000313" key="8">
    <source>
        <dbReference type="Proteomes" id="UP000309061"/>
    </source>
</evidence>
<feature type="domain" description="Peptidase S53" evidence="6">
    <location>
        <begin position="96"/>
        <end position="455"/>
    </location>
</feature>
<dbReference type="PROSITE" id="PS51695">
    <property type="entry name" value="SEDOLISIN"/>
    <property type="match status" value="1"/>
</dbReference>
<accession>A0A6B8KKD4</accession>
<protein>
    <recommendedName>
        <fullName evidence="6">Peptidase S53 domain-containing protein</fullName>
    </recommendedName>
</protein>
<evidence type="ECO:0000256" key="1">
    <source>
        <dbReference type="ARBA" id="ARBA00022670"/>
    </source>
</evidence>
<feature type="chain" id="PRO_5025444421" description="Peptidase S53 domain-containing protein" evidence="5">
    <location>
        <begin position="24"/>
        <end position="455"/>
    </location>
</feature>
<dbReference type="PANTHER" id="PTHR14218:SF15">
    <property type="entry name" value="TRIPEPTIDYL-PEPTIDASE 1"/>
    <property type="match status" value="1"/>
</dbReference>
<organism evidence="7 8">
    <name type="scientific">Methylocystis heyeri</name>
    <dbReference type="NCBI Taxonomy" id="391905"/>
    <lineage>
        <taxon>Bacteria</taxon>
        <taxon>Pseudomonadati</taxon>
        <taxon>Pseudomonadota</taxon>
        <taxon>Alphaproteobacteria</taxon>
        <taxon>Hyphomicrobiales</taxon>
        <taxon>Methylocystaceae</taxon>
        <taxon>Methylocystis</taxon>
    </lineage>
</organism>
<dbReference type="Gene3D" id="3.40.50.200">
    <property type="entry name" value="Peptidase S8/S53 domain"/>
    <property type="match status" value="1"/>
</dbReference>
<reference evidence="7 8" key="1">
    <citation type="submission" date="2019-11" db="EMBL/GenBank/DDBJ databases">
        <title>The genome sequence of Methylocystis heyeri.</title>
        <authorList>
            <person name="Oshkin I.Y."/>
            <person name="Miroshnikov K."/>
            <person name="Dedysh S.N."/>
        </authorList>
    </citation>
    <scope>NUCLEOTIDE SEQUENCE [LARGE SCALE GENOMIC DNA]</scope>
    <source>
        <strain evidence="7 8">H2</strain>
    </source>
</reference>
<dbReference type="KEGG" id="mhey:H2LOC_018895"/>
<dbReference type="InterPro" id="IPR023828">
    <property type="entry name" value="Peptidase_S8_Ser-AS"/>
</dbReference>
<dbReference type="EMBL" id="CP046052">
    <property type="protein sequence ID" value="QGM47581.1"/>
    <property type="molecule type" value="Genomic_DNA"/>
</dbReference>
<evidence type="ECO:0000256" key="5">
    <source>
        <dbReference type="SAM" id="SignalP"/>
    </source>
</evidence>
<dbReference type="PANTHER" id="PTHR14218">
    <property type="entry name" value="PROTEASE S8 TRIPEPTIDYL PEPTIDASE I CLN2"/>
    <property type="match status" value="1"/>
</dbReference>
<dbReference type="Proteomes" id="UP000309061">
    <property type="component" value="Chromosome"/>
</dbReference>
<dbReference type="InterPro" id="IPR050819">
    <property type="entry name" value="Tripeptidyl-peptidase_I"/>
</dbReference>
<dbReference type="AlphaFoldDB" id="A0A6B8KKD4"/>
<evidence type="ECO:0000313" key="7">
    <source>
        <dbReference type="EMBL" id="QGM47581.1"/>
    </source>
</evidence>
<dbReference type="CDD" id="cd04056">
    <property type="entry name" value="Peptidases_S53"/>
    <property type="match status" value="1"/>
</dbReference>
<gene>
    <name evidence="7" type="ORF">H2LOC_018895</name>
</gene>
<feature type="active site" description="Charge relay system" evidence="4">
    <location>
        <position position="190"/>
    </location>
</feature>
<evidence type="ECO:0000256" key="4">
    <source>
        <dbReference type="PROSITE-ProRule" id="PRU01032"/>
    </source>
</evidence>
<dbReference type="OrthoDB" id="9002785at2"/>
<dbReference type="InterPro" id="IPR036852">
    <property type="entry name" value="Peptidase_S8/S53_dom_sf"/>
</dbReference>
<dbReference type="GO" id="GO:0008240">
    <property type="term" value="F:tripeptidyl-peptidase activity"/>
    <property type="evidence" value="ECO:0007669"/>
    <property type="project" value="TreeGrafter"/>
</dbReference>
<dbReference type="GO" id="GO:0006508">
    <property type="term" value="P:proteolysis"/>
    <property type="evidence" value="ECO:0007669"/>
    <property type="project" value="UniProtKB-KW"/>
</dbReference>
<dbReference type="SUPFAM" id="SSF52743">
    <property type="entry name" value="Subtilisin-like"/>
    <property type="match status" value="1"/>
</dbReference>
<keyword evidence="8" id="KW-1185">Reference proteome</keyword>
<dbReference type="InterPro" id="IPR000209">
    <property type="entry name" value="Peptidase_S8/S53_dom"/>
</dbReference>